<accession>A0A4P6ZY93</accession>
<organism evidence="2 3">
    <name type="scientific">Paenisporosarcina antarctica</name>
    <dbReference type="NCBI Taxonomy" id="417367"/>
    <lineage>
        <taxon>Bacteria</taxon>
        <taxon>Bacillati</taxon>
        <taxon>Bacillota</taxon>
        <taxon>Bacilli</taxon>
        <taxon>Bacillales</taxon>
        <taxon>Caryophanaceae</taxon>
        <taxon>Paenisporosarcina</taxon>
    </lineage>
</organism>
<evidence type="ECO:0000256" key="1">
    <source>
        <dbReference type="ARBA" id="ARBA00006484"/>
    </source>
</evidence>
<dbReference type="Gene3D" id="3.40.50.720">
    <property type="entry name" value="NAD(P)-binding Rossmann-like Domain"/>
    <property type="match status" value="1"/>
</dbReference>
<dbReference type="PRINTS" id="PR00081">
    <property type="entry name" value="GDHRDH"/>
</dbReference>
<comment type="similarity">
    <text evidence="1">Belongs to the short-chain dehydrogenases/reductases (SDR) family.</text>
</comment>
<dbReference type="Pfam" id="PF13561">
    <property type="entry name" value="adh_short_C2"/>
    <property type="match status" value="1"/>
</dbReference>
<name>A0A4P6ZY93_9BACL</name>
<dbReference type="InterPro" id="IPR002347">
    <property type="entry name" value="SDR_fam"/>
</dbReference>
<keyword evidence="3" id="KW-1185">Reference proteome</keyword>
<dbReference type="KEGG" id="panc:E2636_09930"/>
<dbReference type="NCBIfam" id="NF047420">
    <property type="entry name" value="EF_P_mod_YmfI"/>
    <property type="match status" value="1"/>
</dbReference>
<evidence type="ECO:0000313" key="2">
    <source>
        <dbReference type="EMBL" id="QBP41432.1"/>
    </source>
</evidence>
<dbReference type="PANTHER" id="PTHR42879">
    <property type="entry name" value="3-OXOACYL-(ACYL-CARRIER-PROTEIN) REDUCTASE"/>
    <property type="match status" value="1"/>
</dbReference>
<dbReference type="OrthoDB" id="9803333at2"/>
<dbReference type="PANTHER" id="PTHR42879:SF2">
    <property type="entry name" value="3-OXOACYL-[ACYL-CARRIER-PROTEIN] REDUCTASE FABG"/>
    <property type="match status" value="1"/>
</dbReference>
<proteinExistence type="inferred from homology"/>
<dbReference type="Proteomes" id="UP000294292">
    <property type="component" value="Chromosome"/>
</dbReference>
<dbReference type="InterPro" id="IPR036291">
    <property type="entry name" value="NAD(P)-bd_dom_sf"/>
</dbReference>
<dbReference type="InterPro" id="IPR050259">
    <property type="entry name" value="SDR"/>
</dbReference>
<reference evidence="2 3" key="1">
    <citation type="submission" date="2019-03" db="EMBL/GenBank/DDBJ databases">
        <title>Complete genome sequence of Paenisporosarcina antarctica CGMCC 1.6503T.</title>
        <authorList>
            <person name="Rong J.-C."/>
            <person name="Chi N.-Y."/>
            <person name="Zhang Q.-F."/>
        </authorList>
    </citation>
    <scope>NUCLEOTIDE SEQUENCE [LARGE SCALE GENOMIC DNA]</scope>
    <source>
        <strain evidence="2 3">CGMCC 1.6503</strain>
    </source>
</reference>
<gene>
    <name evidence="2" type="ORF">E2636_09930</name>
</gene>
<dbReference type="CDD" id="cd05233">
    <property type="entry name" value="SDR_c"/>
    <property type="match status" value="1"/>
</dbReference>
<evidence type="ECO:0000313" key="3">
    <source>
        <dbReference type="Proteomes" id="UP000294292"/>
    </source>
</evidence>
<dbReference type="EMBL" id="CP038015">
    <property type="protein sequence ID" value="QBP41432.1"/>
    <property type="molecule type" value="Genomic_DNA"/>
</dbReference>
<dbReference type="RefSeq" id="WP_134210055.1">
    <property type="nucleotide sequence ID" value="NZ_CP038015.1"/>
</dbReference>
<dbReference type="SUPFAM" id="SSF51735">
    <property type="entry name" value="NAD(P)-binding Rossmann-fold domains"/>
    <property type="match status" value="1"/>
</dbReference>
<sequence length="242" mass="26999">MKKFACIFGASGEIGQSIALEMSTQGWSLYLHFHENKLAVEKLYTHLQELFPQQEFHVFQVDLGRNEDVSNVLAQLFEVQAIIFASGQALYQLLEDTSLQDMESVWRTHVQSPMFIIGQLASKLRRFNTSYIVFIGSIWGETGAAGETVYSAVKGAQHAFIKAYAKEAGSSGVRVNAIAPGYIDTKMNESLDEYEREIIENDIPLKQIGKPQDVANLVSFLTSEKADYITGQVLSVNGGWYI</sequence>
<protein>
    <submittedName>
        <fullName evidence="2">SDR family oxidoreductase</fullName>
    </submittedName>
</protein>
<dbReference type="AlphaFoldDB" id="A0A4P6ZY93"/>